<sequence length="491" mass="55633">MIRFWMNSDRVQDRVFIPKFYDPEIDTHLDRLRLTMDCRSLSNLIEDGLVSVGTGDEVGKMAYGTGDIPFVRTSDISNWELKTAPKQGVSEDIYDEYAAKQDVRTGDILIVRDGTYLIGTNCLVSRIDTPLLYQSHIVKIRVERPDELDPEVLFLAINSSIVQRQFRSFQFTADIIDTMGRRVYDTIIPLPKNQSKANRLGRSVRAALRKRVNGKAFVKHCAHLIEEALESGTTEALEHFEAMDDEEVEEVLTHETVTSEFGEFEAYWRYSDNITNHIYIPRYYEPSIQRELDILAATCDLASIAELEDAGALTMQTGDEIGKMAYGTGDIPFIRTSDFANWEIKHNRKQGISPAIYREYADKQDVAAGDIFLVRDGTYLIGASCIITNEDSTCLYSGGLIKLRALDRNRLDPYLLLGLLNSYIVKRQIRTKQFTRDVIDTLGPRLGEVILPIPKSADLRHAITKAVRKVVSERINGRIELVKLAGSYDDV</sequence>
<evidence type="ECO:0000256" key="1">
    <source>
        <dbReference type="ARBA" id="ARBA00022747"/>
    </source>
</evidence>
<evidence type="ECO:0000313" key="3">
    <source>
        <dbReference type="EMBL" id="MBB6430599.1"/>
    </source>
</evidence>
<evidence type="ECO:0000313" key="4">
    <source>
        <dbReference type="Proteomes" id="UP000541810"/>
    </source>
</evidence>
<gene>
    <name evidence="3" type="ORF">HNQ40_002405</name>
</gene>
<dbReference type="InterPro" id="IPR044946">
    <property type="entry name" value="Restrct_endonuc_typeI_TRD_sf"/>
</dbReference>
<dbReference type="PANTHER" id="PTHR30408">
    <property type="entry name" value="TYPE-1 RESTRICTION ENZYME ECOKI SPECIFICITY PROTEIN"/>
    <property type="match status" value="1"/>
</dbReference>
<reference evidence="3 4" key="1">
    <citation type="submission" date="2020-08" db="EMBL/GenBank/DDBJ databases">
        <title>Genomic Encyclopedia of Type Strains, Phase IV (KMG-IV): sequencing the most valuable type-strain genomes for metagenomic binning, comparative biology and taxonomic classification.</title>
        <authorList>
            <person name="Goeker M."/>
        </authorList>
    </citation>
    <scope>NUCLEOTIDE SEQUENCE [LARGE SCALE GENOMIC DNA]</scope>
    <source>
        <strain evidence="3 4">DSM 103725</strain>
    </source>
</reference>
<organism evidence="3 4">
    <name type="scientific">Algisphaera agarilytica</name>
    <dbReference type="NCBI Taxonomy" id="1385975"/>
    <lineage>
        <taxon>Bacteria</taxon>
        <taxon>Pseudomonadati</taxon>
        <taxon>Planctomycetota</taxon>
        <taxon>Phycisphaerae</taxon>
        <taxon>Phycisphaerales</taxon>
        <taxon>Phycisphaeraceae</taxon>
        <taxon>Algisphaera</taxon>
    </lineage>
</organism>
<dbReference type="Proteomes" id="UP000541810">
    <property type="component" value="Unassembled WGS sequence"/>
</dbReference>
<dbReference type="GO" id="GO:0003677">
    <property type="term" value="F:DNA binding"/>
    <property type="evidence" value="ECO:0007669"/>
    <property type="project" value="UniProtKB-KW"/>
</dbReference>
<name>A0A7X0HA49_9BACT</name>
<dbReference type="InterPro" id="IPR052021">
    <property type="entry name" value="Type-I_RS_S_subunit"/>
</dbReference>
<protein>
    <recommendedName>
        <fullName evidence="5">Type I restriction enzyme, S subunit</fullName>
    </recommendedName>
</protein>
<dbReference type="SUPFAM" id="SSF116734">
    <property type="entry name" value="DNA methylase specificity domain"/>
    <property type="match status" value="2"/>
</dbReference>
<proteinExistence type="predicted"/>
<evidence type="ECO:0000256" key="2">
    <source>
        <dbReference type="ARBA" id="ARBA00023125"/>
    </source>
</evidence>
<dbReference type="RefSeq" id="WP_221435513.1">
    <property type="nucleotide sequence ID" value="NZ_JACHGY010000001.1"/>
</dbReference>
<evidence type="ECO:0008006" key="5">
    <source>
        <dbReference type="Google" id="ProtNLM"/>
    </source>
</evidence>
<dbReference type="EMBL" id="JACHGY010000001">
    <property type="protein sequence ID" value="MBB6430599.1"/>
    <property type="molecule type" value="Genomic_DNA"/>
</dbReference>
<keyword evidence="1" id="KW-0680">Restriction system</keyword>
<keyword evidence="2" id="KW-0238">DNA-binding</keyword>
<dbReference type="Gene3D" id="3.90.220.20">
    <property type="entry name" value="DNA methylase specificity domains"/>
    <property type="match status" value="2"/>
</dbReference>
<dbReference type="GO" id="GO:0009307">
    <property type="term" value="P:DNA restriction-modification system"/>
    <property type="evidence" value="ECO:0007669"/>
    <property type="project" value="UniProtKB-KW"/>
</dbReference>
<accession>A0A7X0HA49</accession>
<dbReference type="PANTHER" id="PTHR30408:SF12">
    <property type="entry name" value="TYPE I RESTRICTION ENZYME MJAVIII SPECIFICITY SUBUNIT"/>
    <property type="match status" value="1"/>
</dbReference>
<dbReference type="AlphaFoldDB" id="A0A7X0HA49"/>
<comment type="caution">
    <text evidence="3">The sequence shown here is derived from an EMBL/GenBank/DDBJ whole genome shotgun (WGS) entry which is preliminary data.</text>
</comment>
<keyword evidence="4" id="KW-1185">Reference proteome</keyword>